<gene>
    <name evidence="2" type="ORF">So717_14940</name>
</gene>
<name>A0A640VRL3_9RHOB</name>
<proteinExistence type="predicted"/>
<keyword evidence="1" id="KW-0472">Membrane</keyword>
<protein>
    <submittedName>
        <fullName evidence="2">Uncharacterized protein</fullName>
    </submittedName>
</protein>
<organism evidence="2 3">
    <name type="scientific">Roseobacter cerasinus</name>
    <dbReference type="NCBI Taxonomy" id="2602289"/>
    <lineage>
        <taxon>Bacteria</taxon>
        <taxon>Pseudomonadati</taxon>
        <taxon>Pseudomonadota</taxon>
        <taxon>Alphaproteobacteria</taxon>
        <taxon>Rhodobacterales</taxon>
        <taxon>Roseobacteraceae</taxon>
        <taxon>Roseobacter</taxon>
    </lineage>
</organism>
<accession>A0A640VRL3</accession>
<keyword evidence="3" id="KW-1185">Reference proteome</keyword>
<sequence>MRRDVMNGRDGSRWMWGAGIGAVAVVVMTAGSAAAQGLFDFNPYHYDSNGQYQAWMSASRVTLMVGATGVGFAIGWLFSPAGKELRAVLMALALIGFAYPRERQFQATCEFGYLIGSRPNCAQTHARATPRMKSG</sequence>
<evidence type="ECO:0000256" key="1">
    <source>
        <dbReference type="SAM" id="Phobius"/>
    </source>
</evidence>
<dbReference type="AlphaFoldDB" id="A0A640VRL3"/>
<feature type="transmembrane region" description="Helical" evidence="1">
    <location>
        <begin position="59"/>
        <end position="78"/>
    </location>
</feature>
<dbReference type="Proteomes" id="UP000436522">
    <property type="component" value="Unassembled WGS sequence"/>
</dbReference>
<comment type="caution">
    <text evidence="2">The sequence shown here is derived from an EMBL/GenBank/DDBJ whole genome shotgun (WGS) entry which is preliminary data.</text>
</comment>
<evidence type="ECO:0000313" key="2">
    <source>
        <dbReference type="EMBL" id="GFE49741.1"/>
    </source>
</evidence>
<dbReference type="RefSeq" id="WP_159975676.1">
    <property type="nucleotide sequence ID" value="NZ_BLIV01000003.1"/>
</dbReference>
<keyword evidence="1" id="KW-0812">Transmembrane</keyword>
<dbReference type="EMBL" id="BLIV01000003">
    <property type="protein sequence ID" value="GFE49741.1"/>
    <property type="molecule type" value="Genomic_DNA"/>
</dbReference>
<keyword evidence="1" id="KW-1133">Transmembrane helix</keyword>
<evidence type="ECO:0000313" key="3">
    <source>
        <dbReference type="Proteomes" id="UP000436522"/>
    </source>
</evidence>
<reference evidence="2 3" key="1">
    <citation type="submission" date="2019-12" db="EMBL/GenBank/DDBJ databases">
        <title>Roseobacter cerasinus sp. nov., isolated from seawater around aquaculture.</title>
        <authorList>
            <person name="Muramatsu S."/>
            <person name="Takabe Y."/>
            <person name="Mori K."/>
            <person name="Takaichi S."/>
            <person name="Hanada S."/>
        </authorList>
    </citation>
    <scope>NUCLEOTIDE SEQUENCE [LARGE SCALE GENOMIC DNA]</scope>
    <source>
        <strain evidence="2 3">AI77</strain>
    </source>
</reference>